<dbReference type="Proteomes" id="UP000887579">
    <property type="component" value="Unplaced"/>
</dbReference>
<sequence length="403" mass="44711">MLQPRLSLSNFLFCSHFSRLSASTSSTIHQGGEFTKRPIFPKKKTAEGEATRFVDFRKINCVAGNGGNGMVSFLREYKAPFGGPDGGNGGHGAHVIFQADSQVKDLSHLPTTAKGKNGVFGASKCCHGKNADHLYLKVPLNTIIKQYGSDKIIHELYKPGELFIAARGGAGGHGNNFYISNEMRKPMKAEVGGHGECVTEVGGHGECVYYDLEMRVMATAGFVGFPNAGKSTLLRAISRAKPKVASYPFTTLQPHVGIVHYDDFEQVAVADIPGLIEDAHLNHGLGFSFLKHIQRCQCIFYVLDFSLSSLNEQYESLKRELKLYNEEMIEKPSAIVINKMDLSKDSTENVQSYFPNMRVFPISAKNKENLEPMLIYLRQEYDAYVAEQKAKIDAEEDDYVLKF</sequence>
<evidence type="ECO:0000313" key="1">
    <source>
        <dbReference type="Proteomes" id="UP000887579"/>
    </source>
</evidence>
<protein>
    <submittedName>
        <fullName evidence="2">Mitochondrial ribosome-associated GTPase 2</fullName>
    </submittedName>
</protein>
<reference evidence="2" key="1">
    <citation type="submission" date="2022-11" db="UniProtKB">
        <authorList>
            <consortium name="WormBaseParasite"/>
        </authorList>
    </citation>
    <scope>IDENTIFICATION</scope>
</reference>
<accession>A0AC34FN39</accession>
<name>A0AC34FN39_9BILA</name>
<dbReference type="WBParaSite" id="ES5_v2.g18211.t1">
    <property type="protein sequence ID" value="ES5_v2.g18211.t1"/>
    <property type="gene ID" value="ES5_v2.g18211"/>
</dbReference>
<evidence type="ECO:0000313" key="2">
    <source>
        <dbReference type="WBParaSite" id="ES5_v2.g18211.t1"/>
    </source>
</evidence>
<proteinExistence type="predicted"/>
<organism evidence="1 2">
    <name type="scientific">Panagrolaimus sp. ES5</name>
    <dbReference type="NCBI Taxonomy" id="591445"/>
    <lineage>
        <taxon>Eukaryota</taxon>
        <taxon>Metazoa</taxon>
        <taxon>Ecdysozoa</taxon>
        <taxon>Nematoda</taxon>
        <taxon>Chromadorea</taxon>
        <taxon>Rhabditida</taxon>
        <taxon>Tylenchina</taxon>
        <taxon>Panagrolaimomorpha</taxon>
        <taxon>Panagrolaimoidea</taxon>
        <taxon>Panagrolaimidae</taxon>
        <taxon>Panagrolaimus</taxon>
    </lineage>
</organism>